<dbReference type="GO" id="GO:0016020">
    <property type="term" value="C:membrane"/>
    <property type="evidence" value="ECO:0007669"/>
    <property type="project" value="InterPro"/>
</dbReference>
<feature type="transmembrane region" description="Helical" evidence="6">
    <location>
        <begin position="173"/>
        <end position="193"/>
    </location>
</feature>
<feature type="transmembrane region" description="Helical" evidence="6">
    <location>
        <begin position="313"/>
        <end position="335"/>
    </location>
</feature>
<keyword evidence="5 6" id="KW-0472">Membrane</keyword>
<dbReference type="EMBL" id="JAOPGA020001092">
    <property type="protein sequence ID" value="KAL0484952.1"/>
    <property type="molecule type" value="Genomic_DNA"/>
</dbReference>
<dbReference type="Gene3D" id="1.20.1250.20">
    <property type="entry name" value="MFS general substrate transporter like domains"/>
    <property type="match status" value="2"/>
</dbReference>
<evidence type="ECO:0000256" key="1">
    <source>
        <dbReference type="ARBA" id="ARBA00004127"/>
    </source>
</evidence>
<dbReference type="PANTHER" id="PTHR43826">
    <property type="entry name" value="GLUCOSE-6-PHOSPHATE EXCHANGER SLC37A4"/>
    <property type="match status" value="1"/>
</dbReference>
<dbReference type="AlphaFoldDB" id="A0AAW2Z581"/>
<reference evidence="8 9" key="1">
    <citation type="submission" date="2024-03" db="EMBL/GenBank/DDBJ databases">
        <title>The Acrasis kona genome and developmental transcriptomes reveal deep origins of eukaryotic multicellular pathways.</title>
        <authorList>
            <person name="Sheikh S."/>
            <person name="Fu C.-J."/>
            <person name="Brown M.W."/>
            <person name="Baldauf S.L."/>
        </authorList>
    </citation>
    <scope>NUCLEOTIDE SEQUENCE [LARGE SCALE GENOMIC DNA]</scope>
    <source>
        <strain evidence="8 9">ATCC MYA-3509</strain>
    </source>
</reference>
<evidence type="ECO:0000313" key="9">
    <source>
        <dbReference type="Proteomes" id="UP001431209"/>
    </source>
</evidence>
<dbReference type="SUPFAM" id="SSF103473">
    <property type="entry name" value="MFS general substrate transporter"/>
    <property type="match status" value="1"/>
</dbReference>
<dbReference type="GO" id="GO:0061513">
    <property type="term" value="F:glucose 6-phosphate:phosphate antiporter activity"/>
    <property type="evidence" value="ECO:0007669"/>
    <property type="project" value="TreeGrafter"/>
</dbReference>
<keyword evidence="3 6" id="KW-0812">Transmembrane</keyword>
<dbReference type="GO" id="GO:0035435">
    <property type="term" value="P:phosphate ion transmembrane transport"/>
    <property type="evidence" value="ECO:0007669"/>
    <property type="project" value="TreeGrafter"/>
</dbReference>
<organism evidence="8 9">
    <name type="scientific">Acrasis kona</name>
    <dbReference type="NCBI Taxonomy" id="1008807"/>
    <lineage>
        <taxon>Eukaryota</taxon>
        <taxon>Discoba</taxon>
        <taxon>Heterolobosea</taxon>
        <taxon>Tetramitia</taxon>
        <taxon>Eutetramitia</taxon>
        <taxon>Acrasidae</taxon>
        <taxon>Acrasis</taxon>
    </lineage>
</organism>
<dbReference type="Proteomes" id="UP001431209">
    <property type="component" value="Unassembled WGS sequence"/>
</dbReference>
<evidence type="ECO:0000256" key="2">
    <source>
        <dbReference type="ARBA" id="ARBA00009598"/>
    </source>
</evidence>
<evidence type="ECO:0000256" key="6">
    <source>
        <dbReference type="SAM" id="Phobius"/>
    </source>
</evidence>
<comment type="caution">
    <text evidence="8">The sequence shown here is derived from an EMBL/GenBank/DDBJ whole genome shotgun (WGS) entry which is preliminary data.</text>
</comment>
<dbReference type="InterPro" id="IPR011701">
    <property type="entry name" value="MFS"/>
</dbReference>
<dbReference type="PIRSF" id="PIRSF002808">
    <property type="entry name" value="Hexose_phosphate_transp"/>
    <property type="match status" value="1"/>
</dbReference>
<feature type="transmembrane region" description="Helical" evidence="6">
    <location>
        <begin position="347"/>
        <end position="374"/>
    </location>
</feature>
<name>A0AAW2Z581_9EUKA</name>
<proteinExistence type="inferred from homology"/>
<dbReference type="InterPro" id="IPR051337">
    <property type="entry name" value="OPA_Antiporter"/>
</dbReference>
<keyword evidence="9" id="KW-1185">Reference proteome</keyword>
<evidence type="ECO:0000256" key="5">
    <source>
        <dbReference type="ARBA" id="ARBA00023136"/>
    </source>
</evidence>
<accession>A0AAW2Z581</accession>
<feature type="transmembrane region" description="Helical" evidence="6">
    <location>
        <begin position="242"/>
        <end position="261"/>
    </location>
</feature>
<sequence length="470" mass="52281">MRQTRKRFERWRLFTMVFLWCAYSCLYFAFSILSSTQSLIISGLVSSKKDIGLIITIFRGVRFLPKLTGGYVVDIFGGDWMFGIGQIIAGLGTIFFGLPLFGSSFWYLTTTSCIQQIGTVYPWPGLIKICSNWIDYKSTGIVMSIMSLSYLFGASIVTFIISLFIKLNLGWRFVYYLSGSILTASGILSLIFLKQSPSKLSLSQYEPRVNPDNVLGREGNETGFKGLSDFFATSCLPFLRTGSFYCVLVWYMALTFVRYVFSDWFTLYMTEQIHTTPFISTLSSAGFTLFGGLGAVVMGYVNDKYSTKVRNIFMIVLEVILCLLLAFMCAFNYYVDLSKNNSFVISSLPVVALSLVGFCGIAPSSVTAAMSINFGGRKVSATHSSLLDGFGTLMTMLSGTVGRSLLDESSMGWTRLFFLLFCCSLFIVASNILIIFVEKLESQRKIAQNLEDPSSPLQSDISINTVTTSE</sequence>
<gene>
    <name evidence="8" type="ORF">AKO1_003759</name>
</gene>
<feature type="transmembrane region" description="Helical" evidence="6">
    <location>
        <begin position="386"/>
        <end position="405"/>
    </location>
</feature>
<feature type="transmembrane region" description="Helical" evidence="6">
    <location>
        <begin position="80"/>
        <end position="101"/>
    </location>
</feature>
<dbReference type="InterPro" id="IPR020846">
    <property type="entry name" value="MFS_dom"/>
</dbReference>
<feature type="domain" description="Major facilitator superfamily (MFS) profile" evidence="7">
    <location>
        <begin position="15"/>
        <end position="441"/>
    </location>
</feature>
<dbReference type="PROSITE" id="PS50850">
    <property type="entry name" value="MFS"/>
    <property type="match status" value="1"/>
</dbReference>
<keyword evidence="4 6" id="KW-1133">Transmembrane helix</keyword>
<evidence type="ECO:0000313" key="8">
    <source>
        <dbReference type="EMBL" id="KAL0484952.1"/>
    </source>
</evidence>
<feature type="transmembrane region" description="Helical" evidence="6">
    <location>
        <begin position="417"/>
        <end position="437"/>
    </location>
</feature>
<comment type="similarity">
    <text evidence="2">Belongs to the major facilitator superfamily. Organophosphate:Pi antiporter (OPA) (TC 2.A.1.4) family.</text>
</comment>
<dbReference type="InterPro" id="IPR036259">
    <property type="entry name" value="MFS_trans_sf"/>
</dbReference>
<feature type="transmembrane region" description="Helical" evidence="6">
    <location>
        <begin position="147"/>
        <end position="167"/>
    </location>
</feature>
<dbReference type="InterPro" id="IPR000849">
    <property type="entry name" value="Sugar_P_transporter"/>
</dbReference>
<protein>
    <submittedName>
        <fullName evidence="8">10 TM domain-containing transmembrane protein</fullName>
    </submittedName>
</protein>
<evidence type="ECO:0000256" key="3">
    <source>
        <dbReference type="ARBA" id="ARBA00022692"/>
    </source>
</evidence>
<dbReference type="GO" id="GO:0012505">
    <property type="term" value="C:endomembrane system"/>
    <property type="evidence" value="ECO:0007669"/>
    <property type="project" value="UniProtKB-SubCell"/>
</dbReference>
<evidence type="ECO:0000256" key="4">
    <source>
        <dbReference type="ARBA" id="ARBA00022989"/>
    </source>
</evidence>
<feature type="transmembrane region" description="Helical" evidence="6">
    <location>
        <begin position="12"/>
        <end position="33"/>
    </location>
</feature>
<feature type="transmembrane region" description="Helical" evidence="6">
    <location>
        <begin position="281"/>
        <end position="301"/>
    </location>
</feature>
<comment type="subcellular location">
    <subcellularLocation>
        <location evidence="1">Endomembrane system</location>
        <topology evidence="1">Multi-pass membrane protein</topology>
    </subcellularLocation>
</comment>
<dbReference type="Pfam" id="PF07690">
    <property type="entry name" value="MFS_1"/>
    <property type="match status" value="1"/>
</dbReference>
<dbReference type="PANTHER" id="PTHR43826:SF8">
    <property type="entry name" value="MAJOR FACILITATOR SUPERFAMILY (MFS) PROFILE DOMAIN-CONTAINING PROTEIN"/>
    <property type="match status" value="1"/>
</dbReference>
<evidence type="ECO:0000259" key="7">
    <source>
        <dbReference type="PROSITE" id="PS50850"/>
    </source>
</evidence>